<evidence type="ECO:0008006" key="3">
    <source>
        <dbReference type="Google" id="ProtNLM"/>
    </source>
</evidence>
<name>A0A8J7QPU6_9BACT</name>
<dbReference type="SUPFAM" id="SSF48439">
    <property type="entry name" value="Protein prenylyltransferase"/>
    <property type="match status" value="2"/>
</dbReference>
<dbReference type="PANTHER" id="PTHR45005:SF2">
    <property type="entry name" value="PROTEIN HLB1"/>
    <property type="match status" value="1"/>
</dbReference>
<dbReference type="InterPro" id="IPR053277">
    <property type="entry name" value="Endomembrane_traffic_mod"/>
</dbReference>
<accession>A0A8J7QPU6</accession>
<reference evidence="1" key="1">
    <citation type="submission" date="2021-03" db="EMBL/GenBank/DDBJ databases">
        <authorList>
            <person name="Wang G."/>
        </authorList>
    </citation>
    <scope>NUCLEOTIDE SEQUENCE</scope>
    <source>
        <strain evidence="1">KCTC 12899</strain>
    </source>
</reference>
<keyword evidence="2" id="KW-1185">Reference proteome</keyword>
<protein>
    <recommendedName>
        <fullName evidence="3">Tetratricopeptide repeat protein</fullName>
    </recommendedName>
</protein>
<evidence type="ECO:0000313" key="1">
    <source>
        <dbReference type="EMBL" id="MBO1322463.1"/>
    </source>
</evidence>
<organism evidence="1 2">
    <name type="scientific">Acanthopleuribacter pedis</name>
    <dbReference type="NCBI Taxonomy" id="442870"/>
    <lineage>
        <taxon>Bacteria</taxon>
        <taxon>Pseudomonadati</taxon>
        <taxon>Acidobacteriota</taxon>
        <taxon>Holophagae</taxon>
        <taxon>Acanthopleuribacterales</taxon>
        <taxon>Acanthopleuribacteraceae</taxon>
        <taxon>Acanthopleuribacter</taxon>
    </lineage>
</organism>
<dbReference type="PANTHER" id="PTHR45005">
    <property type="match status" value="1"/>
</dbReference>
<dbReference type="SUPFAM" id="SSF48452">
    <property type="entry name" value="TPR-like"/>
    <property type="match status" value="1"/>
</dbReference>
<dbReference type="RefSeq" id="WP_207862436.1">
    <property type="nucleotide sequence ID" value="NZ_JAFREP010000037.1"/>
</dbReference>
<dbReference type="Gene3D" id="1.25.40.10">
    <property type="entry name" value="Tetratricopeptide repeat domain"/>
    <property type="match status" value="6"/>
</dbReference>
<dbReference type="EMBL" id="JAFREP010000037">
    <property type="protein sequence ID" value="MBO1322463.1"/>
    <property type="molecule type" value="Genomic_DNA"/>
</dbReference>
<dbReference type="Proteomes" id="UP000664417">
    <property type="component" value="Unassembled WGS sequence"/>
</dbReference>
<dbReference type="InterPro" id="IPR011990">
    <property type="entry name" value="TPR-like_helical_dom_sf"/>
</dbReference>
<sequence>MEDLNFGLLGALENQREQFRQQLNERLAESLTPSHREPRHPVKPHLRGAAIAAVFESGEDAEHLTLSALRRIAEEAEPAERVVLVDLYFFAFLHGCEDALAAMLDIAECGEPRVEAESAMVLALLLANEDAVKKLNARPKTAARVRRFIAQDDVFAWFSLTDQALNGLVLSEVGLLCDTALRLEDPEEQAFHWLKPYSPGEGRAYPLRQEHPILRRLLPMLDECYGLSPVEKYMLDALAAEDPVKVESVISQLTRAEAAVTLPFCFERIRLCERLFALFQFCRVFSLERAVDHLVARGRGFQKKLDRWVERPSVKTLFIARRASAEMINALRDMDHHRAEDAAQAAAEAYADVAQEDGLSENDRIAWFQAVSTAAQATEDADEAFRLVVQSLEMLENIAPFFPAYPAFFYLWGFTHSSAAEWAEHPEEARRRRREALAKYEWCLELAPDDASALFGIAYEYGEDAVLAEEPAEQRALRRAAIEKYREALAVKPRMGNAHYNWGNELFQLARLAEEPEEAAQLFQEAARHYGECAEIRQRDVDSLEKCAGQLAAVARELSDPTEQARYMQQAISLLDNLLTLDPDRPDVALMLGHHWDDLAEAAKRDDICRGYREQAVQRYLDATVLDPDEERAFFHLGYQKSCLAGLYPDVERIGTLRRQAIEHYQRALELNPDMHLVHYNCAYEHEQLSTLTKDSDERERLRLAALIEFEMYVRMEPDAGSGHFKLAYHLDESAFTLDDPVACRETLDRAVYHYKQALASAPEDDTTWYYLGLTWLRLADAGDDPGKTRHRLGEARQAFEKTLSLDGQRHGAQVGMACVFAGLAKLGGETRLQIENHRRAASHYQAALALKPEEAEDWFQLGFQTESIARLTEAHAGRRTALLEALGYYKKALGFQPGKIAALYQWGCSLAELAEICVDPGQKQAYHHAAAGKFRGVYQLNPAATNALTDWGHQLHRLAALQNDGDAALERHKQALAVFQRVLKQEPTDPFAAYNVGVQLCYTAFHDQTNRREALDQAVALFRKSLEAPLRPARIPYVGMAGRLNHLAELLGDPAFDSALAEIIERLFEKAEALAEPGDRTLFHHAVVLSKQAKRAANQKQRRTLRARAISLFEAQTAATPADIACLESLADEHNRQAEVAETGEQRREHLETALGALKRAFDQVSARADVVYRVAEQLGRLASAVDNPIQVREYRQAAVSYYHKALAQDRQHLPSLINLGAELAALADATHHVDRRREYHLQAVSTLKRAAAAGSRHHLIYTTLAHQLTHLAFLAEQPQQANTLLTEAADNYKQITQAQPDNYAAWRNWGYLLDQMAANTSDPERQRRLWGEALTKYERGLQADVAPYQALVNHGLQCELKAKCNDDPVQKRDLLQNAQTYYRKARLLNPHHKELLSMALNCSKKLLKMASDADQERILADEAEAIIHELSSLTGIPINRNYNYACVLALSGKRSEALTVLERCLSERAVLPRQVAQDPDWTGLHDEPEFTRLMERFV</sequence>
<evidence type="ECO:0000313" key="2">
    <source>
        <dbReference type="Proteomes" id="UP000664417"/>
    </source>
</evidence>
<gene>
    <name evidence="1" type="ORF">J3U88_28580</name>
</gene>
<proteinExistence type="predicted"/>
<dbReference type="NCBIfam" id="NF047558">
    <property type="entry name" value="TPR_END_plus"/>
    <property type="match status" value="1"/>
</dbReference>
<comment type="caution">
    <text evidence="1">The sequence shown here is derived from an EMBL/GenBank/DDBJ whole genome shotgun (WGS) entry which is preliminary data.</text>
</comment>